<comment type="caution">
    <text evidence="6">The sequence shown here is derived from an EMBL/GenBank/DDBJ whole genome shotgun (WGS) entry which is preliminary data.</text>
</comment>
<dbReference type="PROSITE" id="PS50207">
    <property type="entry name" value="CASPASE_P10"/>
    <property type="match status" value="1"/>
</dbReference>
<accession>A0A9P0T0Q7</accession>
<dbReference type="Proteomes" id="UP001152562">
    <property type="component" value="Unassembled WGS sequence"/>
</dbReference>
<dbReference type="PRINTS" id="PR00376">
    <property type="entry name" value="IL1BCENZYME"/>
</dbReference>
<comment type="similarity">
    <text evidence="1 3">Belongs to the peptidase C14A family.</text>
</comment>
<reference evidence="6" key="1">
    <citation type="submission" date="2022-05" db="EMBL/GenBank/DDBJ databases">
        <authorList>
            <person name="Okamura Y."/>
        </authorList>
    </citation>
    <scope>NUCLEOTIDE SEQUENCE</scope>
</reference>
<gene>
    <name evidence="6" type="ORF">PIBRA_LOCUS1365</name>
</gene>
<dbReference type="Pfam" id="PF00656">
    <property type="entry name" value="Peptidase_C14"/>
    <property type="match status" value="1"/>
</dbReference>
<keyword evidence="2" id="KW-0053">Apoptosis</keyword>
<protein>
    <recommendedName>
        <fullName evidence="8">Caspase</fullName>
    </recommendedName>
</protein>
<sequence>MDSWEINNESDSNENATVITIDGTVYNPPTYEVEAELQAPPETTEIHPDNIIYPNTVWYNAKPLNKFAKTYELEKFEKNLLIIFNQENIIGYEPRLGTEKDVSALINTFSQFGFEIEPYKDKTKSFLLGVLRNFKYRNFSDYGCVAVVVLTHGTTNGLLRAKDQFYKEFDVIDAFKTYENPSLVSKPKLLFIQACRGKQSVKGVNVGTLTTLSIKKDECHIEPYTLPAESDMYVLHSSYMGKPSHRDELNGTWLIQTLCKKINELAPTHDLASIVTEVKQEVAIDLCFEEYNTETLEVETNTQVPVDTSTLIRKLYFRKYGESVSCTDSRVERSDSTTPLLEFGPCVCFLDYFAYITECLRLYLEHNPEDATAQYFIEASETIDSSEMSASKEKMTNAIVNYLRNHAKQLDFYKYMYFKK</sequence>
<proteinExistence type="inferred from homology"/>
<evidence type="ECO:0000259" key="5">
    <source>
        <dbReference type="PROSITE" id="PS50208"/>
    </source>
</evidence>
<evidence type="ECO:0000259" key="4">
    <source>
        <dbReference type="PROSITE" id="PS50207"/>
    </source>
</evidence>
<dbReference type="EMBL" id="CALOZG010000002">
    <property type="protein sequence ID" value="CAH3944672.1"/>
    <property type="molecule type" value="Genomic_DNA"/>
</dbReference>
<dbReference type="GO" id="GO:0051604">
    <property type="term" value="P:protein maturation"/>
    <property type="evidence" value="ECO:0007669"/>
    <property type="project" value="UniProtKB-ARBA"/>
</dbReference>
<dbReference type="InterPro" id="IPR033139">
    <property type="entry name" value="Caspase_cys_AS"/>
</dbReference>
<dbReference type="GO" id="GO:0004197">
    <property type="term" value="F:cysteine-type endopeptidase activity"/>
    <property type="evidence" value="ECO:0007669"/>
    <property type="project" value="InterPro"/>
</dbReference>
<dbReference type="PANTHER" id="PTHR48169">
    <property type="entry name" value="DED DOMAIN-CONTAINING PROTEIN"/>
    <property type="match status" value="1"/>
</dbReference>
<dbReference type="GO" id="GO:0043067">
    <property type="term" value="P:regulation of programmed cell death"/>
    <property type="evidence" value="ECO:0007669"/>
    <property type="project" value="UniProtKB-ARBA"/>
</dbReference>
<dbReference type="Gene3D" id="3.40.50.1460">
    <property type="match status" value="1"/>
</dbReference>
<evidence type="ECO:0000256" key="1">
    <source>
        <dbReference type="ARBA" id="ARBA00010134"/>
    </source>
</evidence>
<dbReference type="InterPro" id="IPR002138">
    <property type="entry name" value="Pept_C14_p10"/>
</dbReference>
<organism evidence="6 7">
    <name type="scientific">Pieris brassicae</name>
    <name type="common">White butterfly</name>
    <name type="synonym">Large white butterfly</name>
    <dbReference type="NCBI Taxonomy" id="7116"/>
    <lineage>
        <taxon>Eukaryota</taxon>
        <taxon>Metazoa</taxon>
        <taxon>Ecdysozoa</taxon>
        <taxon>Arthropoda</taxon>
        <taxon>Hexapoda</taxon>
        <taxon>Insecta</taxon>
        <taxon>Pterygota</taxon>
        <taxon>Neoptera</taxon>
        <taxon>Endopterygota</taxon>
        <taxon>Lepidoptera</taxon>
        <taxon>Glossata</taxon>
        <taxon>Ditrysia</taxon>
        <taxon>Papilionoidea</taxon>
        <taxon>Pieridae</taxon>
        <taxon>Pierinae</taxon>
        <taxon>Pieris</taxon>
    </lineage>
</organism>
<dbReference type="SUPFAM" id="SSF52129">
    <property type="entry name" value="Caspase-like"/>
    <property type="match status" value="1"/>
</dbReference>
<name>A0A9P0T0Q7_PIEBR</name>
<evidence type="ECO:0000313" key="6">
    <source>
        <dbReference type="EMBL" id="CAH3944672.1"/>
    </source>
</evidence>
<dbReference type="GO" id="GO:0006508">
    <property type="term" value="P:proteolysis"/>
    <property type="evidence" value="ECO:0007669"/>
    <property type="project" value="InterPro"/>
</dbReference>
<dbReference type="AlphaFoldDB" id="A0A9P0T0Q7"/>
<keyword evidence="7" id="KW-1185">Reference proteome</keyword>
<feature type="domain" description="Caspase family p20" evidence="5">
    <location>
        <begin position="77"/>
        <end position="199"/>
    </location>
</feature>
<dbReference type="InterPro" id="IPR029030">
    <property type="entry name" value="Caspase-like_dom_sf"/>
</dbReference>
<evidence type="ECO:0008006" key="8">
    <source>
        <dbReference type="Google" id="ProtNLM"/>
    </source>
</evidence>
<dbReference type="InterPro" id="IPR015917">
    <property type="entry name" value="Pept_C14A"/>
</dbReference>
<dbReference type="GO" id="GO:0005737">
    <property type="term" value="C:cytoplasm"/>
    <property type="evidence" value="ECO:0007669"/>
    <property type="project" value="UniProtKB-ARBA"/>
</dbReference>
<dbReference type="PANTHER" id="PTHR48169:SF7">
    <property type="entry name" value="CASPASE 10"/>
    <property type="match status" value="1"/>
</dbReference>
<evidence type="ECO:0000256" key="3">
    <source>
        <dbReference type="RuleBase" id="RU003971"/>
    </source>
</evidence>
<dbReference type="PROSITE" id="PS50208">
    <property type="entry name" value="CASPASE_P20"/>
    <property type="match status" value="1"/>
</dbReference>
<dbReference type="SMART" id="SM00115">
    <property type="entry name" value="CASc"/>
    <property type="match status" value="1"/>
</dbReference>
<dbReference type="InterPro" id="IPR001309">
    <property type="entry name" value="Pept_C14_p20"/>
</dbReference>
<dbReference type="InterPro" id="IPR011600">
    <property type="entry name" value="Pept_C14_caspase"/>
</dbReference>
<evidence type="ECO:0000256" key="2">
    <source>
        <dbReference type="ARBA" id="ARBA00022703"/>
    </source>
</evidence>
<evidence type="ECO:0000313" key="7">
    <source>
        <dbReference type="Proteomes" id="UP001152562"/>
    </source>
</evidence>
<dbReference type="GO" id="GO:0006915">
    <property type="term" value="P:apoptotic process"/>
    <property type="evidence" value="ECO:0007669"/>
    <property type="project" value="UniProtKB-KW"/>
</dbReference>
<dbReference type="PROSITE" id="PS01122">
    <property type="entry name" value="CASPASE_CYS"/>
    <property type="match status" value="1"/>
</dbReference>
<feature type="domain" description="Caspase family p10" evidence="4">
    <location>
        <begin position="222"/>
        <end position="319"/>
    </location>
</feature>
<dbReference type="OrthoDB" id="6114029at2759"/>
<dbReference type="Gene3D" id="3.30.70.1470">
    <property type="entry name" value="Caspase-like"/>
    <property type="match status" value="1"/>
</dbReference>